<feature type="compositionally biased region" description="Polar residues" evidence="1">
    <location>
        <begin position="91"/>
        <end position="108"/>
    </location>
</feature>
<accession>A0ABR2PHT8</accession>
<feature type="region of interest" description="Disordered" evidence="1">
    <location>
        <begin position="81"/>
        <end position="108"/>
    </location>
</feature>
<sequence>MSKMEEYAFCNNIFNRNLKSPKGSRPTRIPSSRDSSRKRPSGREGGSYDMRTCLLHCDEQNSFQRAATAFFEKDYNNMLESEKSAPRGAQASCTTIFNTPPNPSNPVTDKNTHARILIAMAIVARTQLISGQS</sequence>
<dbReference type="Proteomes" id="UP001396334">
    <property type="component" value="Unassembled WGS sequence"/>
</dbReference>
<organism evidence="2 3">
    <name type="scientific">Hibiscus sabdariffa</name>
    <name type="common">roselle</name>
    <dbReference type="NCBI Taxonomy" id="183260"/>
    <lineage>
        <taxon>Eukaryota</taxon>
        <taxon>Viridiplantae</taxon>
        <taxon>Streptophyta</taxon>
        <taxon>Embryophyta</taxon>
        <taxon>Tracheophyta</taxon>
        <taxon>Spermatophyta</taxon>
        <taxon>Magnoliopsida</taxon>
        <taxon>eudicotyledons</taxon>
        <taxon>Gunneridae</taxon>
        <taxon>Pentapetalae</taxon>
        <taxon>rosids</taxon>
        <taxon>malvids</taxon>
        <taxon>Malvales</taxon>
        <taxon>Malvaceae</taxon>
        <taxon>Malvoideae</taxon>
        <taxon>Hibiscus</taxon>
    </lineage>
</organism>
<evidence type="ECO:0000256" key="1">
    <source>
        <dbReference type="SAM" id="MobiDB-lite"/>
    </source>
</evidence>
<protein>
    <submittedName>
        <fullName evidence="2">Uncharacterized protein</fullName>
    </submittedName>
</protein>
<reference evidence="2 3" key="1">
    <citation type="journal article" date="2024" name="G3 (Bethesda)">
        <title>Genome assembly of Hibiscus sabdariffa L. provides insights into metabolisms of medicinal natural products.</title>
        <authorList>
            <person name="Kim T."/>
        </authorList>
    </citation>
    <scope>NUCLEOTIDE SEQUENCE [LARGE SCALE GENOMIC DNA]</scope>
    <source>
        <strain evidence="2">TK-2024</strain>
        <tissue evidence="2">Old leaves</tissue>
    </source>
</reference>
<gene>
    <name evidence="2" type="ORF">V6N11_065480</name>
</gene>
<comment type="caution">
    <text evidence="2">The sequence shown here is derived from an EMBL/GenBank/DDBJ whole genome shotgun (WGS) entry which is preliminary data.</text>
</comment>
<dbReference type="EMBL" id="JBBPBN010000059">
    <property type="protein sequence ID" value="KAK8987874.1"/>
    <property type="molecule type" value="Genomic_DNA"/>
</dbReference>
<evidence type="ECO:0000313" key="3">
    <source>
        <dbReference type="Proteomes" id="UP001396334"/>
    </source>
</evidence>
<keyword evidence="3" id="KW-1185">Reference proteome</keyword>
<proteinExistence type="predicted"/>
<evidence type="ECO:0000313" key="2">
    <source>
        <dbReference type="EMBL" id="KAK8987874.1"/>
    </source>
</evidence>
<name>A0ABR2PHT8_9ROSI</name>
<feature type="region of interest" description="Disordered" evidence="1">
    <location>
        <begin position="17"/>
        <end position="49"/>
    </location>
</feature>